<dbReference type="OrthoDB" id="1748563at2759"/>
<organism evidence="2 3">
    <name type="scientific">Prunus yedoensis var. nudiflora</name>
    <dbReference type="NCBI Taxonomy" id="2094558"/>
    <lineage>
        <taxon>Eukaryota</taxon>
        <taxon>Viridiplantae</taxon>
        <taxon>Streptophyta</taxon>
        <taxon>Embryophyta</taxon>
        <taxon>Tracheophyta</taxon>
        <taxon>Spermatophyta</taxon>
        <taxon>Magnoliopsida</taxon>
        <taxon>eudicotyledons</taxon>
        <taxon>Gunneridae</taxon>
        <taxon>Pentapetalae</taxon>
        <taxon>rosids</taxon>
        <taxon>fabids</taxon>
        <taxon>Rosales</taxon>
        <taxon>Rosaceae</taxon>
        <taxon>Amygdaloideae</taxon>
        <taxon>Amygdaleae</taxon>
        <taxon>Prunus</taxon>
    </lineage>
</organism>
<feature type="region of interest" description="Disordered" evidence="1">
    <location>
        <begin position="62"/>
        <end position="84"/>
    </location>
</feature>
<keyword evidence="3" id="KW-1185">Reference proteome</keyword>
<dbReference type="EMBL" id="PJQY01003396">
    <property type="protein sequence ID" value="PQM37773.1"/>
    <property type="molecule type" value="Genomic_DNA"/>
</dbReference>
<comment type="caution">
    <text evidence="2">The sequence shown here is derived from an EMBL/GenBank/DDBJ whole genome shotgun (WGS) entry which is preliminary data.</text>
</comment>
<evidence type="ECO:0000313" key="3">
    <source>
        <dbReference type="Proteomes" id="UP000250321"/>
    </source>
</evidence>
<evidence type="ECO:0000313" key="2">
    <source>
        <dbReference type="EMBL" id="PQM37773.1"/>
    </source>
</evidence>
<name>A0A314UJP3_PRUYE</name>
<gene>
    <name evidence="2" type="ORF">Pyn_02562</name>
</gene>
<protein>
    <submittedName>
        <fullName evidence="2">Leucine-rich repeat extensin-like protein 3</fullName>
    </submittedName>
</protein>
<evidence type="ECO:0000256" key="1">
    <source>
        <dbReference type="SAM" id="MobiDB-lite"/>
    </source>
</evidence>
<sequence length="96" mass="10199">MGSFKALAFTEGKWFPWFLKAGLIGLVMFAGLTYEDQVGEAETGLLCISECTTCPIICSPPPPPQLESSSPPPSLPPVHRSPSRLTTPLLTLAAAI</sequence>
<feature type="compositionally biased region" description="Pro residues" evidence="1">
    <location>
        <begin position="62"/>
        <end position="76"/>
    </location>
</feature>
<dbReference type="AlphaFoldDB" id="A0A314UJP3"/>
<proteinExistence type="predicted"/>
<dbReference type="Proteomes" id="UP000250321">
    <property type="component" value="Unassembled WGS sequence"/>
</dbReference>
<accession>A0A314UJP3</accession>
<reference evidence="2 3" key="1">
    <citation type="submission" date="2018-02" db="EMBL/GenBank/DDBJ databases">
        <title>Draft genome of wild Prunus yedoensis var. nudiflora.</title>
        <authorList>
            <person name="Baek S."/>
            <person name="Kim J.-H."/>
            <person name="Choi K."/>
            <person name="Kim G.-B."/>
            <person name="Cho A."/>
            <person name="Jang H."/>
            <person name="Shin C.-H."/>
            <person name="Yu H.-J."/>
            <person name="Mun J.-H."/>
        </authorList>
    </citation>
    <scope>NUCLEOTIDE SEQUENCE [LARGE SCALE GENOMIC DNA]</scope>
    <source>
        <strain evidence="3">cv. Jeju island</strain>
        <tissue evidence="2">Leaf</tissue>
    </source>
</reference>